<dbReference type="KEGG" id="vg:80517638"/>
<dbReference type="GeneID" id="80517638"/>
<evidence type="ECO:0000256" key="1">
    <source>
        <dbReference type="ARBA" id="ARBA00022737"/>
    </source>
</evidence>
<dbReference type="SUPFAM" id="SSF48403">
    <property type="entry name" value="Ankyrin repeat"/>
    <property type="match status" value="1"/>
</dbReference>
<dbReference type="PROSITE" id="PS50297">
    <property type="entry name" value="ANK_REP_REGION"/>
    <property type="match status" value="1"/>
</dbReference>
<keyword evidence="1" id="KW-0677">Repeat</keyword>
<evidence type="ECO:0000313" key="3">
    <source>
        <dbReference type="EMBL" id="QKU34325.1"/>
    </source>
</evidence>
<dbReference type="EMBL" id="MF405918">
    <property type="protein sequence ID" value="QKU34325.1"/>
    <property type="molecule type" value="Genomic_DNA"/>
</dbReference>
<organism evidence="3">
    <name type="scientific">Tupanvirus deep ocean</name>
    <dbReference type="NCBI Taxonomy" id="2126984"/>
    <lineage>
        <taxon>Viruses</taxon>
        <taxon>Varidnaviria</taxon>
        <taxon>Bamfordvirae</taxon>
        <taxon>Nucleocytoviricota</taxon>
        <taxon>Megaviricetes</taxon>
        <taxon>Imitervirales</taxon>
        <taxon>Mimiviridae</taxon>
        <taxon>Megamimivirinae</taxon>
        <taxon>Tupanvirus</taxon>
        <taxon>Tupanvirus altamarinense</taxon>
    </lineage>
</organism>
<keyword evidence="2" id="KW-0040">ANK repeat</keyword>
<proteinExistence type="predicted"/>
<evidence type="ECO:0000256" key="2">
    <source>
        <dbReference type="ARBA" id="ARBA00023043"/>
    </source>
</evidence>
<name>A0A6N1NGP3_9VIRU</name>
<sequence length="222" mass="25381">MESVSNICELIRKGNLTDFLKVEEQNIIENAYHYLKLCAYYGSPKIASSIYSKLPDTNAINNNYLLRLSVAVNKPHMIKFFVDKGASVTDIDNHALKIACCNGYYDAAKILISFGANVKADNNYCLQVAASNGFNEIIKLLIRHGARVDDNDNHALWWAQSNKHMDTVELLKKFGANKNMEKFTFEKYVLRIDANETSFWLSRELYNEKDNLLDTDKISYDD</sequence>
<dbReference type="Pfam" id="PF12796">
    <property type="entry name" value="Ank_2"/>
    <property type="match status" value="1"/>
</dbReference>
<reference evidence="3" key="2">
    <citation type="journal article" date="2018" name="Nat. Commun.">
        <title>Tailed giant Tupanvirus possesses the most complete translational apparatus of the known virosphere.</title>
        <authorList>
            <person name="Abrahao J."/>
            <person name="Silva L."/>
            <person name="Silva L.S."/>
            <person name="Khalil J.Y.B."/>
            <person name="Rodrigues R."/>
            <person name="Arantes T."/>
            <person name="Assis F."/>
            <person name="Boratto P."/>
            <person name="Andrade M."/>
            <person name="Kroon E.G."/>
            <person name="Ribeiro B."/>
            <person name="Bergier I."/>
            <person name="Seligmann H."/>
            <person name="Ghigo E."/>
            <person name="Colson P."/>
            <person name="Levasseur A."/>
            <person name="Kroemer G."/>
            <person name="Raoult D."/>
            <person name="La Scola B."/>
        </authorList>
    </citation>
    <scope>NUCLEOTIDE SEQUENCE [LARGE SCALE GENOMIC DNA]</scope>
    <source>
        <strain evidence="3">Deep ocean</strain>
    </source>
</reference>
<dbReference type="SMART" id="SM00248">
    <property type="entry name" value="ANK"/>
    <property type="match status" value="5"/>
</dbReference>
<dbReference type="PROSITE" id="PS50088">
    <property type="entry name" value="ANK_REPEAT"/>
    <property type="match status" value="1"/>
</dbReference>
<dbReference type="PANTHER" id="PTHR24171">
    <property type="entry name" value="ANKYRIN REPEAT DOMAIN-CONTAINING PROTEIN 39-RELATED"/>
    <property type="match status" value="1"/>
</dbReference>
<dbReference type="InterPro" id="IPR002110">
    <property type="entry name" value="Ankyrin_rpt"/>
</dbReference>
<dbReference type="RefSeq" id="YP_010780947.1">
    <property type="nucleotide sequence ID" value="NC_075038.1"/>
</dbReference>
<protein>
    <submittedName>
        <fullName evidence="3">Repeat protein</fullName>
    </submittedName>
</protein>
<accession>A0A6N1NGP3</accession>
<reference evidence="3" key="1">
    <citation type="submission" date="2017-06" db="EMBL/GenBank/DDBJ databases">
        <authorList>
            <person name="Assis F.L."/>
            <person name="Abrahao J.S."/>
            <person name="Silva L."/>
            <person name="Khalil J.B."/>
            <person name="Rodrigues R."/>
            <person name="Silva L.S."/>
            <person name="Boratto P."/>
            <person name="Andrade M."/>
            <person name="Kroon E.G."/>
            <person name="Ribeiro B."/>
            <person name="Bergier I."/>
            <person name="Seligmann H."/>
            <person name="Ghigo E."/>
            <person name="Colson P."/>
            <person name="Levasseur A."/>
            <person name="Raoult D."/>
            <person name="Scola B.L."/>
        </authorList>
    </citation>
    <scope>NUCLEOTIDE SEQUENCE</scope>
    <source>
        <strain evidence="3">Deep ocean</strain>
    </source>
</reference>
<dbReference type="Gene3D" id="1.25.40.20">
    <property type="entry name" value="Ankyrin repeat-containing domain"/>
    <property type="match status" value="1"/>
</dbReference>
<dbReference type="PANTHER" id="PTHR24171:SF9">
    <property type="entry name" value="ANKYRIN REPEAT DOMAIN-CONTAINING PROTEIN 39"/>
    <property type="match status" value="1"/>
</dbReference>
<dbReference type="InterPro" id="IPR036770">
    <property type="entry name" value="Ankyrin_rpt-contain_sf"/>
</dbReference>